<dbReference type="STRING" id="1855383.SAMN05216548_10728"/>
<feature type="region of interest" description="Disordered" evidence="1">
    <location>
        <begin position="50"/>
        <end position="81"/>
    </location>
</feature>
<dbReference type="RefSeq" id="WP_092496598.1">
    <property type="nucleotide sequence ID" value="NZ_FOFG01000007.1"/>
</dbReference>
<name>A0A1H9I9M1_9HYPH</name>
<proteinExistence type="predicted"/>
<feature type="compositionally biased region" description="Polar residues" evidence="1">
    <location>
        <begin position="50"/>
        <end position="73"/>
    </location>
</feature>
<evidence type="ECO:0000256" key="1">
    <source>
        <dbReference type="SAM" id="MobiDB-lite"/>
    </source>
</evidence>
<reference evidence="2 3" key="1">
    <citation type="submission" date="2016-10" db="EMBL/GenBank/DDBJ databases">
        <authorList>
            <person name="de Groot N.N."/>
        </authorList>
    </citation>
    <scope>NUCLEOTIDE SEQUENCE [LARGE SCALE GENOMIC DNA]</scope>
    <source>
        <strain evidence="2 3">A52C2</strain>
    </source>
</reference>
<dbReference type="EMBL" id="FOFG01000007">
    <property type="protein sequence ID" value="SEQ71250.1"/>
    <property type="molecule type" value="Genomic_DNA"/>
</dbReference>
<organism evidence="2 3">
    <name type="scientific">Faunimonas pinastri</name>
    <dbReference type="NCBI Taxonomy" id="1855383"/>
    <lineage>
        <taxon>Bacteria</taxon>
        <taxon>Pseudomonadati</taxon>
        <taxon>Pseudomonadota</taxon>
        <taxon>Alphaproteobacteria</taxon>
        <taxon>Hyphomicrobiales</taxon>
        <taxon>Afifellaceae</taxon>
        <taxon>Faunimonas</taxon>
    </lineage>
</organism>
<protein>
    <submittedName>
        <fullName evidence="2">Uncharacterized protein</fullName>
    </submittedName>
</protein>
<gene>
    <name evidence="2" type="ORF">SAMN05216548_10728</name>
</gene>
<evidence type="ECO:0000313" key="2">
    <source>
        <dbReference type="EMBL" id="SEQ71250.1"/>
    </source>
</evidence>
<dbReference type="AlphaFoldDB" id="A0A1H9I9M1"/>
<evidence type="ECO:0000313" key="3">
    <source>
        <dbReference type="Proteomes" id="UP000199647"/>
    </source>
</evidence>
<dbReference type="Proteomes" id="UP000199647">
    <property type="component" value="Unassembled WGS sequence"/>
</dbReference>
<keyword evidence="3" id="KW-1185">Reference proteome</keyword>
<accession>A0A1H9I9M1</accession>
<sequence>MTAALLSRPAMRRAFMVLDTGINSAVAEIERTRVAGMLLETGIVQRPISSNGGLSCLPSSTPAITPSPRQQVGTDKGGKCA</sequence>